<dbReference type="AlphaFoldDB" id="A0A952FLX4"/>
<dbReference type="InterPro" id="IPR001343">
    <property type="entry name" value="Hemolysn_Ca-bd"/>
</dbReference>
<dbReference type="InterPro" id="IPR018511">
    <property type="entry name" value="Hemolysin-typ_Ca-bd_CS"/>
</dbReference>
<evidence type="ECO:0000313" key="4">
    <source>
        <dbReference type="Proteomes" id="UP000700706"/>
    </source>
</evidence>
<comment type="caution">
    <text evidence="3">The sequence shown here is derived from an EMBL/GenBank/DDBJ whole genome shotgun (WGS) entry which is preliminary data.</text>
</comment>
<name>A0A952FLX4_9PROT</name>
<reference evidence="3" key="1">
    <citation type="submission" date="2020-06" db="EMBL/GenBank/DDBJ databases">
        <title>Stable isotope informed genome-resolved metagenomics uncovers potential trophic interactions in rhizosphere soil.</title>
        <authorList>
            <person name="Starr E.P."/>
            <person name="Shi S."/>
            <person name="Blazewicz S.J."/>
            <person name="Koch B.J."/>
            <person name="Probst A.J."/>
            <person name="Hungate B.A."/>
            <person name="Pett-Ridge J."/>
            <person name="Firestone M.K."/>
            <person name="Banfield J.F."/>
        </authorList>
    </citation>
    <scope>NUCLEOTIDE SEQUENCE</scope>
    <source>
        <strain evidence="3">YM_69_17</strain>
    </source>
</reference>
<dbReference type="PANTHER" id="PTHR38340:SF1">
    <property type="entry name" value="S-LAYER PROTEIN"/>
    <property type="match status" value="1"/>
</dbReference>
<dbReference type="Gene3D" id="2.150.10.10">
    <property type="entry name" value="Serralysin-like metalloprotease, C-terminal"/>
    <property type="match status" value="6"/>
</dbReference>
<comment type="subcellular location">
    <subcellularLocation>
        <location evidence="1">Secreted</location>
    </subcellularLocation>
</comment>
<organism evidence="3 4">
    <name type="scientific">Inquilinus limosus</name>
    <dbReference type="NCBI Taxonomy" id="171674"/>
    <lineage>
        <taxon>Bacteria</taxon>
        <taxon>Pseudomonadati</taxon>
        <taxon>Pseudomonadota</taxon>
        <taxon>Alphaproteobacteria</taxon>
        <taxon>Rhodospirillales</taxon>
        <taxon>Rhodospirillaceae</taxon>
        <taxon>Inquilinus</taxon>
    </lineage>
</organism>
<dbReference type="PROSITE" id="PS00330">
    <property type="entry name" value="HEMOLYSIN_CALCIUM"/>
    <property type="match status" value="7"/>
</dbReference>
<dbReference type="InterPro" id="IPR050557">
    <property type="entry name" value="RTX_toxin/Mannuronan_C5-epim"/>
</dbReference>
<dbReference type="GO" id="GO:0005576">
    <property type="term" value="C:extracellular region"/>
    <property type="evidence" value="ECO:0007669"/>
    <property type="project" value="UniProtKB-SubCell"/>
</dbReference>
<dbReference type="Proteomes" id="UP000700706">
    <property type="component" value="Unassembled WGS sequence"/>
</dbReference>
<evidence type="ECO:0000256" key="1">
    <source>
        <dbReference type="ARBA" id="ARBA00004613"/>
    </source>
</evidence>
<sequence>MALTLELLGLLGVNLEDAADEQLTGGNIIDVLSGGAGNDVIEGKGGADVISGGDGIDTLNYETSPAAVQVSLVPGLLGLISLNTGGDATGDLVSIGFENVVGSAFGDTITGNATGNTLVGMAGDDTLDGGGGNDVLIGGAGNDRMEGGAGTDTVNYSDSNAKVTLDLNTGVATNGADTDTLLNIENVVGTRFNDVMIGSAADNNLQGGAGDDTITGGAGKDTIDGGTGADVVNYSNSNAAVTINLATGINTGGHASGDVLVGVEGVSGSTFNDRLTGDGNANILNGYIGDDIIVGGGGNDVLIGGRGADNLDGGTGIDTAYYSNSAAGVTVNLTTNINTGGDASGDSIAGVENVAGSSFNDSLTGDFQENVLSGLAGNDVLSGLSGNDILIGGTGADVLNGGAGLDVASYESSAAGVTVDLTTGTGVGGDAQGDTLVSIERLFGSSSADTLTGNAGYNDLRGNGGNDVLNGGDGGDDLRGGAGADTLNGGAGKDTAYYFESNAGVTVNLTTGQGFGGHAQGDLLIDIENIGGSLFNDSLVGDAGKNILRGYAGDDVLRGGGGVDELIGDGGADKFVFTSTGDSNSVTGVDLIHDFGQDQGDKIELSVIDANTGVAGDQAFTFIGTGAFTGVAGQLRYEITAAGTLISGDTNGDGHADLIISAAGDINFTASDFVL</sequence>
<dbReference type="SUPFAM" id="SSF51120">
    <property type="entry name" value="beta-Roll"/>
    <property type="match status" value="4"/>
</dbReference>
<dbReference type="PANTHER" id="PTHR38340">
    <property type="entry name" value="S-LAYER PROTEIN"/>
    <property type="match status" value="1"/>
</dbReference>
<dbReference type="GO" id="GO:0005509">
    <property type="term" value="F:calcium ion binding"/>
    <property type="evidence" value="ECO:0007669"/>
    <property type="project" value="InterPro"/>
</dbReference>
<evidence type="ECO:0000256" key="2">
    <source>
        <dbReference type="ARBA" id="ARBA00022525"/>
    </source>
</evidence>
<keyword evidence="2" id="KW-0964">Secreted</keyword>
<protein>
    <submittedName>
        <fullName evidence="3">Hemolysin</fullName>
    </submittedName>
</protein>
<evidence type="ECO:0000313" key="3">
    <source>
        <dbReference type="EMBL" id="MBW8727467.1"/>
    </source>
</evidence>
<proteinExistence type="predicted"/>
<dbReference type="InterPro" id="IPR011049">
    <property type="entry name" value="Serralysin-like_metalloprot_C"/>
</dbReference>
<dbReference type="PRINTS" id="PR00313">
    <property type="entry name" value="CABNDNGRPT"/>
</dbReference>
<accession>A0A952FLX4</accession>
<dbReference type="Pfam" id="PF00353">
    <property type="entry name" value="HemolysinCabind"/>
    <property type="match status" value="7"/>
</dbReference>
<gene>
    <name evidence="3" type="ORF">JF625_20245</name>
</gene>
<dbReference type="EMBL" id="JAEKLZ010000278">
    <property type="protein sequence ID" value="MBW8727467.1"/>
    <property type="molecule type" value="Genomic_DNA"/>
</dbReference>